<feature type="binding site" evidence="7">
    <location>
        <position position="390"/>
    </location>
    <ligand>
        <name>phosphoenolpyruvate</name>
        <dbReference type="ChEBI" id="CHEBI:58702"/>
    </ligand>
</feature>
<dbReference type="GO" id="GO:0003866">
    <property type="term" value="F:3-phosphoshikimate 1-carboxyvinyltransferase activity"/>
    <property type="evidence" value="ECO:0007669"/>
    <property type="project" value="UniProtKB-EC"/>
</dbReference>
<evidence type="ECO:0000256" key="3">
    <source>
        <dbReference type="ARBA" id="ARBA00022605"/>
    </source>
</evidence>
<dbReference type="Proteomes" id="UP000767392">
    <property type="component" value="Unassembled WGS sequence"/>
</dbReference>
<feature type="domain" description="Enolpyruvate transferase" evidence="8">
    <location>
        <begin position="8"/>
        <end position="425"/>
    </location>
</feature>
<evidence type="ECO:0000313" key="10">
    <source>
        <dbReference type="Proteomes" id="UP000767392"/>
    </source>
</evidence>
<accession>A0ABY2YTJ8</accession>
<feature type="binding site" evidence="7">
    <location>
        <position position="315"/>
    </location>
    <ligand>
        <name>3-phosphoshikimate</name>
        <dbReference type="ChEBI" id="CHEBI:145989"/>
    </ligand>
</feature>
<name>A0ABY2YTJ8_9LACO</name>
<dbReference type="RefSeq" id="WP_105988034.1">
    <property type="nucleotide sequence ID" value="NZ_POST01000003.1"/>
</dbReference>
<feature type="binding site" evidence="7">
    <location>
        <position position="167"/>
    </location>
    <ligand>
        <name>phosphoenolpyruvate</name>
        <dbReference type="ChEBI" id="CHEBI:58702"/>
    </ligand>
</feature>
<dbReference type="InterPro" id="IPR036968">
    <property type="entry name" value="Enolpyruvate_Tfrase_sf"/>
</dbReference>
<dbReference type="InterPro" id="IPR023193">
    <property type="entry name" value="EPSP_synthase_CS"/>
</dbReference>
<feature type="binding site" evidence="7">
    <location>
        <position position="122"/>
    </location>
    <ligand>
        <name>phosphoenolpyruvate</name>
        <dbReference type="ChEBI" id="CHEBI:58702"/>
    </ligand>
</feature>
<protein>
    <recommendedName>
        <fullName evidence="7">3-phosphoshikimate 1-carboxyvinyltransferase</fullName>
        <ecNumber evidence="7">2.5.1.19</ecNumber>
    </recommendedName>
    <alternativeName>
        <fullName evidence="7">5-enolpyruvylshikimate-3-phosphate synthase</fullName>
        <shortName evidence="7">EPSP synthase</shortName>
        <shortName evidence="7">EPSPS</shortName>
    </alternativeName>
</protein>
<comment type="subcellular location">
    <subcellularLocation>
        <location evidence="7">Cytoplasm</location>
    </subcellularLocation>
</comment>
<dbReference type="PANTHER" id="PTHR21090">
    <property type="entry name" value="AROM/DEHYDROQUINATE SYNTHASE"/>
    <property type="match status" value="1"/>
</dbReference>
<dbReference type="InterPro" id="IPR006264">
    <property type="entry name" value="EPSP_synthase"/>
</dbReference>
<dbReference type="PANTHER" id="PTHR21090:SF5">
    <property type="entry name" value="PENTAFUNCTIONAL AROM POLYPEPTIDE"/>
    <property type="match status" value="1"/>
</dbReference>
<dbReference type="SUPFAM" id="SSF55205">
    <property type="entry name" value="EPT/RTPC-like"/>
    <property type="match status" value="1"/>
</dbReference>
<dbReference type="PIRSF" id="PIRSF000505">
    <property type="entry name" value="EPSPS"/>
    <property type="match status" value="1"/>
</dbReference>
<dbReference type="InterPro" id="IPR013792">
    <property type="entry name" value="RNA3'P_cycl/enolpyr_Trfase_a/b"/>
</dbReference>
<evidence type="ECO:0000256" key="7">
    <source>
        <dbReference type="HAMAP-Rule" id="MF_00210"/>
    </source>
</evidence>
<dbReference type="CDD" id="cd01556">
    <property type="entry name" value="EPSP_synthase"/>
    <property type="match status" value="1"/>
</dbReference>
<gene>
    <name evidence="7 9" type="primary">aroA</name>
    <name evidence="9" type="ORF">DY048_05020</name>
</gene>
<keyword evidence="3 7" id="KW-0028">Amino-acid biosynthesis</keyword>
<feature type="binding site" evidence="7">
    <location>
        <position position="22"/>
    </location>
    <ligand>
        <name>3-phosphoshikimate</name>
        <dbReference type="ChEBI" id="CHEBI:145989"/>
    </ligand>
</feature>
<comment type="subunit">
    <text evidence="7">Monomer.</text>
</comment>
<reference evidence="9 10" key="1">
    <citation type="submission" date="2018-08" db="EMBL/GenBank/DDBJ databases">
        <title>Comparative genomics of wild bee and flower associated Lactobacillus reveals potential adaptation to the bee host.</title>
        <authorList>
            <person name="Vuong H.Q."/>
            <person name="Mcfrederick Q.S."/>
        </authorList>
    </citation>
    <scope>NUCLEOTIDE SEQUENCE [LARGE SCALE GENOMIC DNA]</scope>
    <source>
        <strain evidence="9 10">HV_04</strain>
    </source>
</reference>
<evidence type="ECO:0000313" key="9">
    <source>
        <dbReference type="EMBL" id="TPR14310.1"/>
    </source>
</evidence>
<feature type="active site" description="Proton acceptor" evidence="7">
    <location>
        <position position="315"/>
    </location>
</feature>
<feature type="binding site" evidence="7">
    <location>
        <position position="165"/>
    </location>
    <ligand>
        <name>3-phosphoshikimate</name>
        <dbReference type="ChEBI" id="CHEBI:145989"/>
    </ligand>
</feature>
<sequence length="431" mass="47170">MKQLIGNQNKRLNGSLSVPGDKSISHRSIMIAAISEGKSIIHNFLFSDDCLTTIKTFQQMGIAINNLDNKIIVHGKGLHGLKAPKNSLNMGNSGTTTRLLSGILAAQSFTSELFGDNSLSKRPMQRISIPLSQMGAQIDTCNGHLPMTIKGNKISAIDYDLPIASAQVKSAIILAALYANGDTIIHGQQTTRDHTERMLNQFGKRKVVERNENQVIVHADSQLKGQTFIIPGDISSAAFFMVAATIVPNSHIILKSVGVNPTRIGIIKVLKAMNADITFHNFQDNEEPIADIEVKSVKHLKPIHIGKSDIPSMIDELPLIALLAAKSDGISTIHGAEELHFKETDRIETVANEFQKLGISIKALSDGFLIDGQSQWHLVDKNLNSHDDHRIGMTLAVASLMFKETINLAHADAIKISYPTFFKDLEQLLRS</sequence>
<dbReference type="Gene3D" id="3.65.10.10">
    <property type="entry name" value="Enolpyruvate transferase domain"/>
    <property type="match status" value="2"/>
</dbReference>
<keyword evidence="5 7" id="KW-0057">Aromatic amino acid biosynthesis</keyword>
<feature type="binding site" evidence="7">
    <location>
        <position position="22"/>
    </location>
    <ligand>
        <name>phosphoenolpyruvate</name>
        <dbReference type="ChEBI" id="CHEBI:58702"/>
    </ligand>
</feature>
<feature type="binding site" evidence="7">
    <location>
        <position position="23"/>
    </location>
    <ligand>
        <name>3-phosphoshikimate</name>
        <dbReference type="ChEBI" id="CHEBI:145989"/>
    </ligand>
</feature>
<dbReference type="EC" id="2.5.1.19" evidence="7"/>
<organism evidence="9 10">
    <name type="scientific">Apilactobacillus timberlakei</name>
    <dbReference type="NCBI Taxonomy" id="2008380"/>
    <lineage>
        <taxon>Bacteria</taxon>
        <taxon>Bacillati</taxon>
        <taxon>Bacillota</taxon>
        <taxon>Bacilli</taxon>
        <taxon>Lactobacillales</taxon>
        <taxon>Lactobacillaceae</taxon>
        <taxon>Apilactobacillus</taxon>
    </lineage>
</organism>
<feature type="binding site" evidence="7">
    <location>
        <position position="346"/>
    </location>
    <ligand>
        <name>phosphoenolpyruvate</name>
        <dbReference type="ChEBI" id="CHEBI:58702"/>
    </ligand>
</feature>
<keyword evidence="4 7" id="KW-0808">Transferase</keyword>
<comment type="catalytic activity">
    <reaction evidence="6">
        <text>3-phosphoshikimate + phosphoenolpyruvate = 5-O-(1-carboxyvinyl)-3-phosphoshikimate + phosphate</text>
        <dbReference type="Rhea" id="RHEA:21256"/>
        <dbReference type="ChEBI" id="CHEBI:43474"/>
        <dbReference type="ChEBI" id="CHEBI:57701"/>
        <dbReference type="ChEBI" id="CHEBI:58702"/>
        <dbReference type="ChEBI" id="CHEBI:145989"/>
        <dbReference type="EC" id="2.5.1.19"/>
    </reaction>
    <physiologicalReaction direction="left-to-right" evidence="6">
        <dbReference type="Rhea" id="RHEA:21257"/>
    </physiologicalReaction>
</comment>
<evidence type="ECO:0000256" key="4">
    <source>
        <dbReference type="ARBA" id="ARBA00022679"/>
    </source>
</evidence>
<dbReference type="NCBIfam" id="TIGR01356">
    <property type="entry name" value="aroA"/>
    <property type="match status" value="1"/>
</dbReference>
<dbReference type="InterPro" id="IPR001986">
    <property type="entry name" value="Enolpyruvate_Tfrase_dom"/>
</dbReference>
<feature type="binding site" evidence="7">
    <location>
        <position position="342"/>
    </location>
    <ligand>
        <name>3-phosphoshikimate</name>
        <dbReference type="ChEBI" id="CHEBI:145989"/>
    </ligand>
</feature>
<evidence type="ECO:0000256" key="5">
    <source>
        <dbReference type="ARBA" id="ARBA00023141"/>
    </source>
</evidence>
<feature type="binding site" evidence="7">
    <location>
        <position position="94"/>
    </location>
    <ligand>
        <name>phosphoenolpyruvate</name>
        <dbReference type="ChEBI" id="CHEBI:58702"/>
    </ligand>
</feature>
<dbReference type="PROSITE" id="PS00104">
    <property type="entry name" value="EPSP_SYNTHASE_1"/>
    <property type="match status" value="1"/>
</dbReference>
<evidence type="ECO:0000256" key="1">
    <source>
        <dbReference type="ARBA" id="ARBA00004811"/>
    </source>
</evidence>
<evidence type="ECO:0000259" key="8">
    <source>
        <dbReference type="Pfam" id="PF00275"/>
    </source>
</evidence>
<feature type="binding site" evidence="7">
    <location>
        <position position="167"/>
    </location>
    <ligand>
        <name>3-phosphoshikimate</name>
        <dbReference type="ChEBI" id="CHEBI:145989"/>
    </ligand>
</feature>
<dbReference type="Pfam" id="PF00275">
    <property type="entry name" value="EPSP_synthase"/>
    <property type="match status" value="1"/>
</dbReference>
<keyword evidence="10" id="KW-1185">Reference proteome</keyword>
<proteinExistence type="inferred from homology"/>
<dbReference type="HAMAP" id="MF_00210">
    <property type="entry name" value="EPSP_synth"/>
    <property type="match status" value="1"/>
</dbReference>
<comment type="caution">
    <text evidence="7">Lacks conserved residue(s) required for the propagation of feature annotation.</text>
</comment>
<dbReference type="EMBL" id="QUAM01000003">
    <property type="protein sequence ID" value="TPR14310.1"/>
    <property type="molecule type" value="Genomic_DNA"/>
</dbReference>
<keyword evidence="7" id="KW-0963">Cytoplasm</keyword>
<feature type="binding site" evidence="7">
    <location>
        <position position="27"/>
    </location>
    <ligand>
        <name>3-phosphoshikimate</name>
        <dbReference type="ChEBI" id="CHEBI:145989"/>
    </ligand>
</feature>
<evidence type="ECO:0000256" key="2">
    <source>
        <dbReference type="ARBA" id="ARBA00009948"/>
    </source>
</evidence>
<comment type="pathway">
    <text evidence="1 7">Metabolic intermediate biosynthesis; chorismate biosynthesis; chorismate from D-erythrose 4-phosphate and phosphoenolpyruvate: step 6/7.</text>
</comment>
<comment type="similarity">
    <text evidence="2 7">Belongs to the EPSP synthase family.</text>
</comment>
<evidence type="ECO:0000256" key="6">
    <source>
        <dbReference type="ARBA" id="ARBA00044633"/>
    </source>
</evidence>
<comment type="function">
    <text evidence="7">Catalyzes the transfer of the enolpyruvyl moiety of phosphoenolpyruvate (PEP) to the 5-hydroxyl of shikimate-3-phosphate (S3P) to produce enolpyruvyl shikimate-3-phosphate and inorganic phosphate.</text>
</comment>
<comment type="caution">
    <text evidence="9">The sequence shown here is derived from an EMBL/GenBank/DDBJ whole genome shotgun (WGS) entry which is preliminary data.</text>
</comment>